<dbReference type="GO" id="GO:0003677">
    <property type="term" value="F:DNA binding"/>
    <property type="evidence" value="ECO:0007669"/>
    <property type="project" value="UniProtKB-KW"/>
</dbReference>
<dbReference type="SMART" id="SM00475">
    <property type="entry name" value="53EXOc"/>
    <property type="match status" value="1"/>
</dbReference>
<keyword evidence="1" id="KW-0540">Nuclease</keyword>
<evidence type="ECO:0000313" key="5">
    <source>
        <dbReference type="EMBL" id="BAP58286.1"/>
    </source>
</evidence>
<dbReference type="PANTHER" id="PTHR42646:SF2">
    <property type="entry name" value="5'-3' EXONUCLEASE FAMILY PROTEIN"/>
    <property type="match status" value="1"/>
</dbReference>
<dbReference type="Proteomes" id="UP000031627">
    <property type="component" value="Chromosome"/>
</dbReference>
<dbReference type="EMBL" id="AP014521">
    <property type="protein sequence ID" value="BAP58286.1"/>
    <property type="molecule type" value="Genomic_DNA"/>
</dbReference>
<evidence type="ECO:0000256" key="2">
    <source>
        <dbReference type="ARBA" id="ARBA00022801"/>
    </source>
</evidence>
<dbReference type="PANTHER" id="PTHR42646">
    <property type="entry name" value="FLAP ENDONUCLEASE XNI"/>
    <property type="match status" value="1"/>
</dbReference>
<proteinExistence type="predicted"/>
<dbReference type="SUPFAM" id="SSF47807">
    <property type="entry name" value="5' to 3' exonuclease, C-terminal subdomain"/>
    <property type="match status" value="1"/>
</dbReference>
<dbReference type="Gene3D" id="3.40.50.1010">
    <property type="entry name" value="5'-nuclease"/>
    <property type="match status" value="1"/>
</dbReference>
<dbReference type="GO" id="GO:0017108">
    <property type="term" value="F:5'-flap endonuclease activity"/>
    <property type="evidence" value="ECO:0007669"/>
    <property type="project" value="InterPro"/>
</dbReference>
<dbReference type="InterPro" id="IPR020045">
    <property type="entry name" value="DNA_polI_H3TH"/>
</dbReference>
<dbReference type="InterPro" id="IPR036279">
    <property type="entry name" value="5-3_exonuclease_C_sf"/>
</dbReference>
<dbReference type="Gene3D" id="1.10.150.20">
    <property type="entry name" value="5' to 3' exonuclease, C-terminal subdomain"/>
    <property type="match status" value="1"/>
</dbReference>
<dbReference type="InterPro" id="IPR038969">
    <property type="entry name" value="FEN"/>
</dbReference>
<evidence type="ECO:0000256" key="1">
    <source>
        <dbReference type="ARBA" id="ARBA00022722"/>
    </source>
</evidence>
<dbReference type="STRING" id="1410383.TGUWTKB_0260"/>
<dbReference type="GO" id="GO:0008409">
    <property type="term" value="F:5'-3' exonuclease activity"/>
    <property type="evidence" value="ECO:0007669"/>
    <property type="project" value="InterPro"/>
</dbReference>
<dbReference type="GO" id="GO:0033567">
    <property type="term" value="P:DNA replication, Okazaki fragment processing"/>
    <property type="evidence" value="ECO:0007669"/>
    <property type="project" value="InterPro"/>
</dbReference>
<dbReference type="InterPro" id="IPR002421">
    <property type="entry name" value="5-3_exonuclease"/>
</dbReference>
<dbReference type="RefSeq" id="WP_041062283.1">
    <property type="nucleotide sequence ID" value="NZ_AP014521.1"/>
</dbReference>
<dbReference type="InterPro" id="IPR008918">
    <property type="entry name" value="HhH2"/>
</dbReference>
<sequence length="293" mass="33954">MKKKNDNIFLLIDGSFHLYRAYYSYPFMVNTEKKPIGAIYGFIYVLNFLIKKYQPINVAVVFDHKGKTFRNELYEKYKSHRLPMPNELSIQIKPLHDIIQAMGIPIISIPGVEADDVIGTIAKLAEFQKKPVLISTADKDMTQLVSNKINIFNIINKELIGPKEVEKKYGITPNFIVDYFALIGDISDNIPGVPGIGKQRAKDLIQKFGNIESIYDSIEKFDIYNKNCSNFVFKQLKNHKKIAFLSYQLAKIKTNVVIKDKYNNFFIRKCDKKRLFFLLKELNFKKNVINFLS</sequence>
<evidence type="ECO:0000256" key="3">
    <source>
        <dbReference type="ARBA" id="ARBA00023125"/>
    </source>
</evidence>
<accession>A0A090BWA9</accession>
<dbReference type="CDD" id="cd09859">
    <property type="entry name" value="PIN_53EXO"/>
    <property type="match status" value="1"/>
</dbReference>
<organism evidence="5 6">
    <name type="scientific">Candidatus Tachikawaea gelatinosa</name>
    <dbReference type="NCBI Taxonomy" id="1410383"/>
    <lineage>
        <taxon>Bacteria</taxon>
        <taxon>Pseudomonadati</taxon>
        <taxon>Pseudomonadota</taxon>
        <taxon>Gammaproteobacteria</taxon>
        <taxon>Enterobacterales</taxon>
        <taxon>Enterobacteriaceae</taxon>
        <taxon>Candidatus Tachikawaea</taxon>
    </lineage>
</organism>
<dbReference type="FunFam" id="1.10.150.20:FF:000003">
    <property type="entry name" value="DNA polymerase I"/>
    <property type="match status" value="1"/>
</dbReference>
<keyword evidence="3" id="KW-0238">DNA-binding</keyword>
<protein>
    <submittedName>
        <fullName evidence="5">DNA polymerase I</fullName>
    </submittedName>
</protein>
<dbReference type="KEGG" id="sbw:TGUWTKB_0260"/>
<dbReference type="SUPFAM" id="SSF88723">
    <property type="entry name" value="PIN domain-like"/>
    <property type="match status" value="1"/>
</dbReference>
<evidence type="ECO:0000313" key="6">
    <source>
        <dbReference type="Proteomes" id="UP000031627"/>
    </source>
</evidence>
<reference evidence="6" key="1">
    <citation type="submission" date="2013-11" db="EMBL/GenBank/DDBJ databases">
        <title>Symbiont-containing voluminous jelly as an extraordinary maternal gift for overwintering insect nymphs.</title>
        <authorList>
            <person name="Kaiwa N."/>
            <person name="Hosokawa T."/>
            <person name="Nikoh N."/>
            <person name="Meng X.Y."/>
            <person name="Tanahashi M."/>
            <person name="Moriyama M."/>
            <person name="Maeda T."/>
            <person name="Yamaguchi K."/>
            <person name="Shigenobu S."/>
            <person name="Ito M."/>
            <person name="Fukatsu T."/>
        </authorList>
    </citation>
    <scope>NUCLEOTIDE SEQUENCE [LARGE SCALE GENOMIC DNA]</scope>
    <source>
        <strain evidence="6">UwTKB</strain>
    </source>
</reference>
<dbReference type="SMART" id="SM00279">
    <property type="entry name" value="HhH2"/>
    <property type="match status" value="1"/>
</dbReference>
<evidence type="ECO:0000259" key="4">
    <source>
        <dbReference type="SMART" id="SM00475"/>
    </source>
</evidence>
<dbReference type="InterPro" id="IPR029060">
    <property type="entry name" value="PIN-like_dom_sf"/>
</dbReference>
<dbReference type="Pfam" id="PF01367">
    <property type="entry name" value="5_3_exonuc"/>
    <property type="match status" value="1"/>
</dbReference>
<gene>
    <name evidence="5" type="primary">polA</name>
    <name evidence="5" type="ORF">TGUWTKB_0260</name>
</gene>
<dbReference type="HOGENOM" id="CLU_004675_1_0_6"/>
<keyword evidence="6" id="KW-1185">Reference proteome</keyword>
<feature type="domain" description="5'-3' exonuclease" evidence="4">
    <location>
        <begin position="4"/>
        <end position="268"/>
    </location>
</feature>
<reference evidence="5 6" key="2">
    <citation type="journal article" date="2014" name="Curr. Biol.">
        <title>Symbiont-Supplemented Maternal Investment Underpinning Host's Ecological Adaptation.</title>
        <authorList>
            <person name="Kaiwa N."/>
            <person name="Hosokawa T."/>
            <person name="Nikoh N."/>
            <person name="Tanahashi M."/>
            <person name="Moriyama M."/>
            <person name="Meng X.Y."/>
            <person name="Maeda T."/>
            <person name="Yamaguchi K."/>
            <person name="Shigenobu S."/>
            <person name="Ito M."/>
            <person name="Fukatsu T."/>
        </authorList>
    </citation>
    <scope>NUCLEOTIDE SEQUENCE [LARGE SCALE GENOMIC DNA]</scope>
    <source>
        <strain evidence="5 6">UwTKB</strain>
    </source>
</reference>
<name>A0A090BWA9_9ENTR</name>
<dbReference type="Pfam" id="PF02739">
    <property type="entry name" value="5_3_exonuc_N"/>
    <property type="match status" value="1"/>
</dbReference>
<dbReference type="OrthoDB" id="9806424at2"/>
<dbReference type="InterPro" id="IPR020046">
    <property type="entry name" value="5-3_exonucl_a-hlix_arch_N"/>
</dbReference>
<keyword evidence="2" id="KW-0378">Hydrolase</keyword>
<dbReference type="CDD" id="cd09898">
    <property type="entry name" value="H3TH_53EXO"/>
    <property type="match status" value="1"/>
</dbReference>
<dbReference type="AlphaFoldDB" id="A0A090BWA9"/>